<keyword evidence="1" id="KW-0812">Transmembrane</keyword>
<dbReference type="RefSeq" id="WP_003826934.1">
    <property type="nucleotide sequence ID" value="NZ_AP012322.1"/>
</dbReference>
<evidence type="ECO:0000256" key="1">
    <source>
        <dbReference type="SAM" id="Phobius"/>
    </source>
</evidence>
<feature type="transmembrane region" description="Helical" evidence="1">
    <location>
        <begin position="65"/>
        <end position="83"/>
    </location>
</feature>
<dbReference type="AlphaFoldDB" id="C4FG25"/>
<dbReference type="PATRIC" id="fig|518635.7.peg.1179"/>
<feature type="transmembrane region" description="Helical" evidence="1">
    <location>
        <begin position="37"/>
        <end position="58"/>
    </location>
</feature>
<reference evidence="2" key="1">
    <citation type="submission" date="2009-04" db="EMBL/GenBank/DDBJ databases">
        <authorList>
            <person name="Weinstock G."/>
            <person name="Sodergren E."/>
            <person name="Clifton S."/>
            <person name="Fulton L."/>
            <person name="Fulton B."/>
            <person name="Courtney L."/>
            <person name="Fronick C."/>
            <person name="Harrison M."/>
            <person name="Strong C."/>
            <person name="Farmer C."/>
            <person name="Delahaunty K."/>
            <person name="Markovic C."/>
            <person name="Hall O."/>
            <person name="Minx P."/>
            <person name="Tomlinson C."/>
            <person name="Mitreva M."/>
            <person name="Nelson J."/>
            <person name="Hou S."/>
            <person name="Wollam A."/>
            <person name="Pepin K.H."/>
            <person name="Johnson M."/>
            <person name="Bhonagiri V."/>
            <person name="Nash W.E."/>
            <person name="Warren W."/>
            <person name="Chinwalla A."/>
            <person name="Mardis E.R."/>
            <person name="Wilson R.K."/>
        </authorList>
    </citation>
    <scope>NUCLEOTIDE SEQUENCE [LARGE SCALE GENOMIC DNA]</scope>
    <source>
        <strain evidence="2">DSM 20098</strain>
    </source>
</reference>
<dbReference type="GeneID" id="42865477"/>
<keyword evidence="1" id="KW-1133">Transmembrane helix</keyword>
<sequence>MMRECKKNVVSLSLLTFLRIYIAGLRSGKLIGGMYPEAVICITLMAAIAVASLLVLLFGLLKKPIAAIVFSVLATVAFYALRWDSDDRGVLPSSQYRYGIAEYLYPIAFIVVIAGAIWFMVSRHIAKTVQQQLASSANNAPASSGVAAAEHVAPSETE</sequence>
<evidence type="ECO:0000313" key="2">
    <source>
        <dbReference type="EMBL" id="EEP20721.1"/>
    </source>
</evidence>
<dbReference type="HOGENOM" id="CLU_1666001_0_0_11"/>
<dbReference type="EMBL" id="ABYS02000009">
    <property type="protein sequence ID" value="EEP20721.1"/>
    <property type="molecule type" value="Genomic_DNA"/>
</dbReference>
<organism evidence="2 3">
    <name type="scientific">Bifidobacterium angulatum DSM 20098 = JCM 7096</name>
    <dbReference type="NCBI Taxonomy" id="518635"/>
    <lineage>
        <taxon>Bacteria</taxon>
        <taxon>Bacillati</taxon>
        <taxon>Actinomycetota</taxon>
        <taxon>Actinomycetes</taxon>
        <taxon>Bifidobacteriales</taxon>
        <taxon>Bifidobacteriaceae</taxon>
        <taxon>Bifidobacterium</taxon>
    </lineage>
</organism>
<dbReference type="Proteomes" id="UP000006408">
    <property type="component" value="Unassembled WGS sequence"/>
</dbReference>
<gene>
    <name evidence="2" type="ORF">BIFANG_03290</name>
</gene>
<evidence type="ECO:0000313" key="3">
    <source>
        <dbReference type="Proteomes" id="UP000006408"/>
    </source>
</evidence>
<feature type="transmembrane region" description="Helical" evidence="1">
    <location>
        <begin position="103"/>
        <end position="121"/>
    </location>
</feature>
<keyword evidence="3" id="KW-1185">Reference proteome</keyword>
<comment type="caution">
    <text evidence="2">The sequence shown here is derived from an EMBL/GenBank/DDBJ whole genome shotgun (WGS) entry which is preliminary data.</text>
</comment>
<keyword evidence="1" id="KW-0472">Membrane</keyword>
<accession>C4FG25</accession>
<proteinExistence type="predicted"/>
<name>C4FG25_9BIFI</name>
<dbReference type="eggNOG" id="ENOG5031UTU">
    <property type="taxonomic scope" value="Bacteria"/>
</dbReference>
<protein>
    <submittedName>
        <fullName evidence="2">Uncharacterized protein</fullName>
    </submittedName>
</protein>